<protein>
    <submittedName>
        <fullName evidence="2">Uncharacterized protein</fullName>
    </submittedName>
</protein>
<name>A0A942A1I0_9BACT</name>
<keyword evidence="1" id="KW-1133">Transmembrane helix</keyword>
<proteinExistence type="predicted"/>
<dbReference type="Proteomes" id="UP000722750">
    <property type="component" value="Unassembled WGS sequence"/>
</dbReference>
<evidence type="ECO:0000313" key="2">
    <source>
        <dbReference type="EMBL" id="MBS1258825.1"/>
    </source>
</evidence>
<comment type="caution">
    <text evidence="2">The sequence shown here is derived from an EMBL/GenBank/DDBJ whole genome shotgun (WGS) entry which is preliminary data.</text>
</comment>
<dbReference type="EMBL" id="JAANXD010000075">
    <property type="protein sequence ID" value="MBS1258825.1"/>
    <property type="molecule type" value="Genomic_DNA"/>
</dbReference>
<reference evidence="2" key="1">
    <citation type="journal article" date="2021" name="ISME J.">
        <title>Fine-scale metabolic discontinuity in a stratified prokaryote microbiome of a Red Sea deep halocline.</title>
        <authorList>
            <person name="Michoud G."/>
            <person name="Ngugi D.K."/>
            <person name="Barozzi A."/>
            <person name="Merlino G."/>
            <person name="Calleja M.L."/>
            <person name="Delgado-Huertas A."/>
            <person name="Moran X.A.G."/>
            <person name="Daffonchio D."/>
        </authorList>
    </citation>
    <scope>NUCLEOTIDE SEQUENCE</scope>
    <source>
        <strain evidence="2">SuakinDeep_MAG55_1</strain>
    </source>
</reference>
<sequence length="79" mass="8932">MAAIRRRGIKRTAFKTFVKFIILPLVVVDGYAYWKINQTSQSLLAGLLSFSEPLSQLAIILTINIVVIILLLLYIALRQ</sequence>
<accession>A0A942A1I0</accession>
<gene>
    <name evidence="2" type="ORF">MAG551_01888</name>
</gene>
<dbReference type="AlphaFoldDB" id="A0A942A1I0"/>
<evidence type="ECO:0000256" key="1">
    <source>
        <dbReference type="SAM" id="Phobius"/>
    </source>
</evidence>
<organism evidence="2 3">
    <name type="scientific">Candidatus Scalindua arabica</name>
    <dbReference type="NCBI Taxonomy" id="1127984"/>
    <lineage>
        <taxon>Bacteria</taxon>
        <taxon>Pseudomonadati</taxon>
        <taxon>Planctomycetota</taxon>
        <taxon>Candidatus Brocadiia</taxon>
        <taxon>Candidatus Brocadiales</taxon>
        <taxon>Candidatus Scalinduaceae</taxon>
        <taxon>Candidatus Scalindua</taxon>
    </lineage>
</organism>
<keyword evidence="1" id="KW-0812">Transmembrane</keyword>
<evidence type="ECO:0000313" key="3">
    <source>
        <dbReference type="Proteomes" id="UP000722750"/>
    </source>
</evidence>
<feature type="transmembrane region" description="Helical" evidence="1">
    <location>
        <begin position="12"/>
        <end position="34"/>
    </location>
</feature>
<feature type="transmembrane region" description="Helical" evidence="1">
    <location>
        <begin position="54"/>
        <end position="77"/>
    </location>
</feature>
<keyword evidence="1" id="KW-0472">Membrane</keyword>